<protein>
    <submittedName>
        <fullName evidence="1">Putative nucleotidyltransferase</fullName>
    </submittedName>
</protein>
<organism evidence="1">
    <name type="scientific">Ackermannviridae sp. ctaCq7</name>
    <dbReference type="NCBI Taxonomy" id="2827294"/>
    <lineage>
        <taxon>Viruses</taxon>
        <taxon>Duplodnaviria</taxon>
        <taxon>Heunggongvirae</taxon>
        <taxon>Uroviricota</taxon>
        <taxon>Caudoviricetes</taxon>
        <taxon>Pantevenvirales</taxon>
        <taxon>Ackermannviridae</taxon>
    </lineage>
</organism>
<evidence type="ECO:0000313" key="1">
    <source>
        <dbReference type="EMBL" id="DAE26566.1"/>
    </source>
</evidence>
<reference evidence="1" key="1">
    <citation type="journal article" date="2021" name="Proc. Natl. Acad. Sci. U.S.A.">
        <title>A Catalog of Tens of Thousands of Viruses from Human Metagenomes Reveals Hidden Associations with Chronic Diseases.</title>
        <authorList>
            <person name="Tisza M.J."/>
            <person name="Buck C.B."/>
        </authorList>
    </citation>
    <scope>NUCLEOTIDE SEQUENCE</scope>
    <source>
        <strain evidence="1">CtaCq7</strain>
    </source>
</reference>
<name>A0A8S5R545_9CAUD</name>
<dbReference type="InterPro" id="IPR018775">
    <property type="entry name" value="RlaP"/>
</dbReference>
<dbReference type="Pfam" id="PF10127">
    <property type="entry name" value="RlaP"/>
    <property type="match status" value="1"/>
</dbReference>
<proteinExistence type="predicted"/>
<dbReference type="EMBL" id="BK015821">
    <property type="protein sequence ID" value="DAE26566.1"/>
    <property type="molecule type" value="Genomic_DNA"/>
</dbReference>
<sequence length="274" mass="32609">MILSKENEIKEIIKRREKTRNIKFLCVVPNGSRAYGTESWNSDVDVRGIYIEPLSEYLRLERSKDCFSATYYDGVDIDLQAYSLDKALKLMSKSNPNILEWLNVDKAYSSFWYINQLRDIANEYFDVKRCLYHYIGMAKKDLKEHIKCVEEDKVIKVKHLLNIFRCIFYCHSIVRDGKFPTLDIMDNIPAILDTYRLENGKLFTQYIVDLIERKKIDKDSILILETDVEKWVDERIRNYKYCADELKPKKIDMEKLNEVFYNLVTQYDNLKVVI</sequence>
<dbReference type="PANTHER" id="PTHR34817">
    <property type="entry name" value="NUCLEOTIDYLTRANSFERASE"/>
    <property type="match status" value="1"/>
</dbReference>
<dbReference type="PANTHER" id="PTHR34817:SF2">
    <property type="entry name" value="NUCLEOTIDYLTRANSFERASE"/>
    <property type="match status" value="1"/>
</dbReference>
<accession>A0A8S5R545</accession>